<evidence type="ECO:0008006" key="4">
    <source>
        <dbReference type="Google" id="ProtNLM"/>
    </source>
</evidence>
<accession>A0A6C2UE24</accession>
<dbReference type="EMBL" id="CAAHFG010000004">
    <property type="protein sequence ID" value="VGO17466.1"/>
    <property type="molecule type" value="Genomic_DNA"/>
</dbReference>
<proteinExistence type="predicted"/>
<keyword evidence="3" id="KW-1185">Reference proteome</keyword>
<sequence length="271" mass="28900">MKKHLTMAIGAIAATTALAEMVTVTDTMDNLSGWSANANWSTSAGVAETTQATQFMTMQTGVAAPQAEGDWVSAKIKQRIAVGTNGLSDANQYSTRLAIVGDTSGTSGNNAKAMWTRRDNDAVPGQIWGSAISSPKSAIDATDGTWEFGGWNNISEIGLGSPTNATSDWFSCELKITKAASGYDILLNYYDSTDSVIWTDDSLGQTLPSLADKSIWYLNMGTEYQFTTAADLTKMEVDEATLTSSIPEPATLGLVVAFGSGIMLIRRRFMI</sequence>
<evidence type="ECO:0000256" key="1">
    <source>
        <dbReference type="SAM" id="SignalP"/>
    </source>
</evidence>
<name>A0A6C2UE24_PONDE</name>
<evidence type="ECO:0000313" key="3">
    <source>
        <dbReference type="Proteomes" id="UP000366872"/>
    </source>
</evidence>
<gene>
    <name evidence="2" type="ORF">PDESU_06062</name>
</gene>
<feature type="chain" id="PRO_5025667939" description="PEP-CTERM protein-sorting domain-containing protein" evidence="1">
    <location>
        <begin position="20"/>
        <end position="271"/>
    </location>
</feature>
<feature type="signal peptide" evidence="1">
    <location>
        <begin position="1"/>
        <end position="19"/>
    </location>
</feature>
<organism evidence="2 3">
    <name type="scientific">Pontiella desulfatans</name>
    <dbReference type="NCBI Taxonomy" id="2750659"/>
    <lineage>
        <taxon>Bacteria</taxon>
        <taxon>Pseudomonadati</taxon>
        <taxon>Kiritimatiellota</taxon>
        <taxon>Kiritimatiellia</taxon>
        <taxon>Kiritimatiellales</taxon>
        <taxon>Pontiellaceae</taxon>
        <taxon>Pontiella</taxon>
    </lineage>
</organism>
<dbReference type="Proteomes" id="UP000366872">
    <property type="component" value="Unassembled WGS sequence"/>
</dbReference>
<dbReference type="RefSeq" id="WP_136082934.1">
    <property type="nucleotide sequence ID" value="NZ_CAAHFG010000004.1"/>
</dbReference>
<keyword evidence="1" id="KW-0732">Signal</keyword>
<protein>
    <recommendedName>
        <fullName evidence="4">PEP-CTERM protein-sorting domain-containing protein</fullName>
    </recommendedName>
</protein>
<evidence type="ECO:0000313" key="2">
    <source>
        <dbReference type="EMBL" id="VGO17466.1"/>
    </source>
</evidence>
<dbReference type="AlphaFoldDB" id="A0A6C2UE24"/>
<reference evidence="2 3" key="1">
    <citation type="submission" date="2019-04" db="EMBL/GenBank/DDBJ databases">
        <authorList>
            <person name="Van Vliet M D."/>
        </authorList>
    </citation>
    <scope>NUCLEOTIDE SEQUENCE [LARGE SCALE GENOMIC DNA]</scope>
    <source>
        <strain evidence="2 3">F1</strain>
    </source>
</reference>